<dbReference type="OrthoDB" id="276989at2759"/>
<dbReference type="InterPro" id="IPR018108">
    <property type="entry name" value="MCP_transmembrane"/>
</dbReference>
<evidence type="ECO:0000256" key="3">
    <source>
        <dbReference type="ARBA" id="ARBA00022448"/>
    </source>
</evidence>
<evidence type="ECO:0000256" key="2">
    <source>
        <dbReference type="ARBA" id="ARBA00006375"/>
    </source>
</evidence>
<feature type="repeat" description="Solcar" evidence="9">
    <location>
        <begin position="575"/>
        <end position="657"/>
    </location>
</feature>
<dbReference type="Pfam" id="PF00153">
    <property type="entry name" value="Mito_carr"/>
    <property type="match status" value="3"/>
</dbReference>
<dbReference type="AlphaFoldDB" id="A0A8B7C0F5"/>
<protein>
    <submittedName>
        <fullName evidence="13">Calcium-binding mitochondrial carrier protein SCaMC-1-B-like isoform X1</fullName>
    </submittedName>
</protein>
<keyword evidence="4 9" id="KW-0812">Transmembrane</keyword>
<evidence type="ECO:0000313" key="13">
    <source>
        <dbReference type="RefSeq" id="XP_008789051.2"/>
    </source>
</evidence>
<evidence type="ECO:0000256" key="6">
    <source>
        <dbReference type="ARBA" id="ARBA00022837"/>
    </source>
</evidence>
<gene>
    <name evidence="13" type="primary">LOC103706654</name>
</gene>
<accession>A0A8B7C0F5</accession>
<keyword evidence="12" id="KW-1185">Reference proteome</keyword>
<dbReference type="PROSITE" id="PS50920">
    <property type="entry name" value="SOLCAR"/>
    <property type="match status" value="3"/>
</dbReference>
<sequence>MVYDPRPFLNSVRDALGSLESGLRRASKDLEFDSGDKKRTPEADETRRPWSLSVTNPIKSFPGDFDLEPSDKKKAMDGQCENYLQLGAAWSLLVHGFVQAIPAPFKSSNKRSEKHHGQEVAGMPPESPSLVLELKGSQQKGDKCPIVVASKKEDFLSMELLCGYVVDNLARNLPMFDQMCKKINTNCCHESLVSSRSDPSRFDHLEFLRCFKGKKADVDLFLANIGIARVGGGALVGVASAKDECEFQASNGSRKGPGSISPQKLASGFLNIPLSNVEQLRSTLSAVSFTELVELIPQLRRSSKEHPDKKKLFSVQDFFRYTEAEGRRFFEELDSDGDGQVTLEDLEIAMKKRRLPRKYAREFLCRARKHLFSKSIGWKQFLSLMEQKEPTMLRAYTTLCLSKSGTLQRHQILASLKNAGLPANEDNAIAMMRYLNADARGSISYSHFRNFMLLLPSERLEDDPRNIWFEAATVVSVSPPVEIAAGGVLKSALAGGLACALSTSVMHPLDTMKTRVQASTLSFPEVVSKLPQIGLQGLYRGSIPAILGQFSSHGLRTGIFEASKLVLTNISPTLPEIQVQSLASFCSTVLGTAVRIPCEVLKQRLQAGIFDSMGEAIVGTMHRDGIQGFFRGTGATLCREVPFYVAGMSLYAEGKKAVRNFLRRDLEPWETITVGALSGGIAAVVTTPFDVMKTRTMTAPQGLPVSMQMVAFTILDEEGLLGLFKGAVPRFFWIAPLGAMNFAGYELAKKAMDRTEHAVSEQLCEKR</sequence>
<dbReference type="Gene3D" id="1.50.40.10">
    <property type="entry name" value="Mitochondrial carrier domain"/>
    <property type="match status" value="1"/>
</dbReference>
<evidence type="ECO:0000256" key="8">
    <source>
        <dbReference type="ARBA" id="ARBA00023136"/>
    </source>
</evidence>
<dbReference type="InterPro" id="IPR011992">
    <property type="entry name" value="EF-hand-dom_pair"/>
</dbReference>
<dbReference type="GO" id="GO:0005509">
    <property type="term" value="F:calcium ion binding"/>
    <property type="evidence" value="ECO:0007669"/>
    <property type="project" value="InterPro"/>
</dbReference>
<feature type="domain" description="EF-hand" evidence="11">
    <location>
        <begin position="321"/>
        <end position="356"/>
    </location>
</feature>
<dbReference type="GeneID" id="103706654"/>
<evidence type="ECO:0000259" key="11">
    <source>
        <dbReference type="PROSITE" id="PS50222"/>
    </source>
</evidence>
<reference evidence="13" key="2">
    <citation type="submission" date="2025-08" db="UniProtKB">
        <authorList>
            <consortium name="RefSeq"/>
        </authorList>
    </citation>
    <scope>IDENTIFICATION</scope>
    <source>
        <tissue evidence="13">Young leaves</tissue>
    </source>
</reference>
<feature type="repeat" description="Solcar" evidence="9">
    <location>
        <begin position="486"/>
        <end position="566"/>
    </location>
</feature>
<dbReference type="FunFam" id="1.50.40.10:FF:000041">
    <property type="entry name" value="Mitochondrial substrate carrier family protein"/>
    <property type="match status" value="1"/>
</dbReference>
<reference evidence="12" key="1">
    <citation type="journal article" date="2019" name="Nat. Commun.">
        <title>Genome-wide association mapping of date palm fruit traits.</title>
        <authorList>
            <person name="Hazzouri K.M."/>
            <person name="Gros-Balthazard M."/>
            <person name="Flowers J.M."/>
            <person name="Copetti D."/>
            <person name="Lemansour A."/>
            <person name="Lebrun M."/>
            <person name="Masmoudi K."/>
            <person name="Ferrand S."/>
            <person name="Dhar M.I."/>
            <person name="Fresquez Z.A."/>
            <person name="Rosas U."/>
            <person name="Zhang J."/>
            <person name="Talag J."/>
            <person name="Lee S."/>
            <person name="Kudrna D."/>
            <person name="Powell R.F."/>
            <person name="Leitch I.J."/>
            <person name="Krueger R.R."/>
            <person name="Wing R.A."/>
            <person name="Amiri K.M.A."/>
            <person name="Purugganan M.D."/>
        </authorList>
    </citation>
    <scope>NUCLEOTIDE SEQUENCE [LARGE SCALE GENOMIC DNA]</scope>
    <source>
        <strain evidence="12">cv. Khalas</strain>
    </source>
</reference>
<keyword evidence="5" id="KW-0677">Repeat</keyword>
<dbReference type="PROSITE" id="PS50222">
    <property type="entry name" value="EF_HAND_2"/>
    <property type="match status" value="1"/>
</dbReference>
<evidence type="ECO:0000256" key="9">
    <source>
        <dbReference type="PROSITE-ProRule" id="PRU00282"/>
    </source>
</evidence>
<keyword evidence="8 9" id="KW-0472">Membrane</keyword>
<dbReference type="InterPro" id="IPR018247">
    <property type="entry name" value="EF_Hand_1_Ca_BS"/>
</dbReference>
<dbReference type="PROSITE" id="PS00018">
    <property type="entry name" value="EF_HAND_1"/>
    <property type="match status" value="1"/>
</dbReference>
<evidence type="ECO:0000256" key="1">
    <source>
        <dbReference type="ARBA" id="ARBA00004448"/>
    </source>
</evidence>
<name>A0A8B7C0F5_PHODC</name>
<feature type="compositionally biased region" description="Basic and acidic residues" evidence="10">
    <location>
        <begin position="27"/>
        <end position="48"/>
    </location>
</feature>
<keyword evidence="7" id="KW-1133">Transmembrane helix</keyword>
<comment type="similarity">
    <text evidence="2">Belongs to the mitochondrial carrier (TC 2.A.29) family.</text>
</comment>
<evidence type="ECO:0000256" key="5">
    <source>
        <dbReference type="ARBA" id="ARBA00022737"/>
    </source>
</evidence>
<proteinExistence type="inferred from homology"/>
<dbReference type="FunFam" id="1.10.238.10:FF:000597">
    <property type="entry name" value="Putative mitochondrial carrier isoform A"/>
    <property type="match status" value="1"/>
</dbReference>
<feature type="region of interest" description="Disordered" evidence="10">
    <location>
        <begin position="27"/>
        <end position="55"/>
    </location>
</feature>
<evidence type="ECO:0000256" key="10">
    <source>
        <dbReference type="SAM" id="MobiDB-lite"/>
    </source>
</evidence>
<keyword evidence="3" id="KW-0813">Transport</keyword>
<dbReference type="SUPFAM" id="SSF103506">
    <property type="entry name" value="Mitochondrial carrier"/>
    <property type="match status" value="1"/>
</dbReference>
<evidence type="ECO:0000313" key="12">
    <source>
        <dbReference type="Proteomes" id="UP000228380"/>
    </source>
</evidence>
<dbReference type="GO" id="GO:0005743">
    <property type="term" value="C:mitochondrial inner membrane"/>
    <property type="evidence" value="ECO:0007669"/>
    <property type="project" value="UniProtKB-SubCell"/>
</dbReference>
<dbReference type="RefSeq" id="XP_008789051.2">
    <property type="nucleotide sequence ID" value="XM_008790829.4"/>
</dbReference>
<dbReference type="InterPro" id="IPR002048">
    <property type="entry name" value="EF_hand_dom"/>
</dbReference>
<dbReference type="InterPro" id="IPR023395">
    <property type="entry name" value="MCP_dom_sf"/>
</dbReference>
<organism evidence="12 13">
    <name type="scientific">Phoenix dactylifera</name>
    <name type="common">Date palm</name>
    <dbReference type="NCBI Taxonomy" id="42345"/>
    <lineage>
        <taxon>Eukaryota</taxon>
        <taxon>Viridiplantae</taxon>
        <taxon>Streptophyta</taxon>
        <taxon>Embryophyta</taxon>
        <taxon>Tracheophyta</taxon>
        <taxon>Spermatophyta</taxon>
        <taxon>Magnoliopsida</taxon>
        <taxon>Liliopsida</taxon>
        <taxon>Arecaceae</taxon>
        <taxon>Coryphoideae</taxon>
        <taxon>Phoeniceae</taxon>
        <taxon>Phoenix</taxon>
    </lineage>
</organism>
<evidence type="ECO:0000256" key="7">
    <source>
        <dbReference type="ARBA" id="ARBA00022989"/>
    </source>
</evidence>
<dbReference type="Gene3D" id="1.10.238.10">
    <property type="entry name" value="EF-hand"/>
    <property type="match status" value="1"/>
</dbReference>
<dbReference type="PANTHER" id="PTHR45667">
    <property type="entry name" value="S-ADENOSYLMETHIONINE MITOCHONDRIAL CARRIER PROTEIN"/>
    <property type="match status" value="1"/>
</dbReference>
<dbReference type="Proteomes" id="UP000228380">
    <property type="component" value="Chromosome 13"/>
</dbReference>
<feature type="repeat" description="Solcar" evidence="9">
    <location>
        <begin position="666"/>
        <end position="751"/>
    </location>
</feature>
<evidence type="ECO:0000256" key="4">
    <source>
        <dbReference type="ARBA" id="ARBA00022692"/>
    </source>
</evidence>
<keyword evidence="6" id="KW-0106">Calcium</keyword>
<dbReference type="SUPFAM" id="SSF47473">
    <property type="entry name" value="EF-hand"/>
    <property type="match status" value="2"/>
</dbReference>
<dbReference type="KEGG" id="pda:103706654"/>
<comment type="subcellular location">
    <subcellularLocation>
        <location evidence="1">Mitochondrion inner membrane</location>
        <topology evidence="1">Multi-pass membrane protein</topology>
    </subcellularLocation>
</comment>